<dbReference type="Proteomes" id="UP001064489">
    <property type="component" value="Chromosome 5"/>
</dbReference>
<feature type="region of interest" description="Disordered" evidence="1">
    <location>
        <begin position="20"/>
        <end position="41"/>
    </location>
</feature>
<dbReference type="EMBL" id="JAJSOW010000102">
    <property type="protein sequence ID" value="KAI9177452.1"/>
    <property type="molecule type" value="Genomic_DNA"/>
</dbReference>
<dbReference type="AlphaFoldDB" id="A0AAD5IUW2"/>
<evidence type="ECO:0000313" key="3">
    <source>
        <dbReference type="Proteomes" id="UP001064489"/>
    </source>
</evidence>
<name>A0AAD5IUW2_ACENE</name>
<comment type="caution">
    <text evidence="2">The sequence shown here is derived from an EMBL/GenBank/DDBJ whole genome shotgun (WGS) entry which is preliminary data.</text>
</comment>
<evidence type="ECO:0000313" key="2">
    <source>
        <dbReference type="EMBL" id="KAI9177452.1"/>
    </source>
</evidence>
<evidence type="ECO:0000256" key="1">
    <source>
        <dbReference type="SAM" id="MobiDB-lite"/>
    </source>
</evidence>
<accession>A0AAD5IUW2</accession>
<keyword evidence="3" id="KW-1185">Reference proteome</keyword>
<organism evidence="2 3">
    <name type="scientific">Acer negundo</name>
    <name type="common">Box elder</name>
    <dbReference type="NCBI Taxonomy" id="4023"/>
    <lineage>
        <taxon>Eukaryota</taxon>
        <taxon>Viridiplantae</taxon>
        <taxon>Streptophyta</taxon>
        <taxon>Embryophyta</taxon>
        <taxon>Tracheophyta</taxon>
        <taxon>Spermatophyta</taxon>
        <taxon>Magnoliopsida</taxon>
        <taxon>eudicotyledons</taxon>
        <taxon>Gunneridae</taxon>
        <taxon>Pentapetalae</taxon>
        <taxon>rosids</taxon>
        <taxon>malvids</taxon>
        <taxon>Sapindales</taxon>
        <taxon>Sapindaceae</taxon>
        <taxon>Hippocastanoideae</taxon>
        <taxon>Acereae</taxon>
        <taxon>Acer</taxon>
    </lineage>
</organism>
<sequence length="235" mass="26937">MTGDGNNSKAEEAALELTADLSNDDCTESGEASIGDDNSSQRKSMWSIDAIRSTMTPRCVEHHRVKYGIPNNIVHATSPQQLDPNVWRALIGTYIIWKQCQFPELTFREFMNLYQLKSIPNYHGCYYVSAWLGKEVMVTDNPSSNKDWKNNWFIASGHWGAQSSEQVFEHRIPTRFSNQVGAEYWKKKPMVTEEQKRNIKIASAIPQKDRSWKVLLTPENLQHHFPITHPSSLIV</sequence>
<reference evidence="2" key="2">
    <citation type="submission" date="2023-02" db="EMBL/GenBank/DDBJ databases">
        <authorList>
            <person name="Swenson N.G."/>
            <person name="Wegrzyn J.L."/>
            <person name="Mcevoy S.L."/>
        </authorList>
    </citation>
    <scope>NUCLEOTIDE SEQUENCE</scope>
    <source>
        <strain evidence="2">91603</strain>
        <tissue evidence="2">Leaf</tissue>
    </source>
</reference>
<proteinExistence type="predicted"/>
<reference evidence="2" key="1">
    <citation type="journal article" date="2022" name="Plant J.">
        <title>Strategies of tolerance reflected in two North American maple genomes.</title>
        <authorList>
            <person name="McEvoy S.L."/>
            <person name="Sezen U.U."/>
            <person name="Trouern-Trend A."/>
            <person name="McMahon S.M."/>
            <person name="Schaberg P.G."/>
            <person name="Yang J."/>
            <person name="Wegrzyn J.L."/>
            <person name="Swenson N.G."/>
        </authorList>
    </citation>
    <scope>NUCLEOTIDE SEQUENCE</scope>
    <source>
        <strain evidence="2">91603</strain>
    </source>
</reference>
<protein>
    <submittedName>
        <fullName evidence="2">Uncharacterized protein</fullName>
    </submittedName>
</protein>
<gene>
    <name evidence="2" type="ORF">LWI28_015427</name>
</gene>